<organism evidence="7 8">
    <name type="scientific">Phialemonium atrogriseum</name>
    <dbReference type="NCBI Taxonomy" id="1093897"/>
    <lineage>
        <taxon>Eukaryota</taxon>
        <taxon>Fungi</taxon>
        <taxon>Dikarya</taxon>
        <taxon>Ascomycota</taxon>
        <taxon>Pezizomycotina</taxon>
        <taxon>Sordariomycetes</taxon>
        <taxon>Sordariomycetidae</taxon>
        <taxon>Cephalothecales</taxon>
        <taxon>Cephalothecaceae</taxon>
        <taxon>Phialemonium</taxon>
    </lineage>
</organism>
<evidence type="ECO:0000313" key="7">
    <source>
        <dbReference type="EMBL" id="KAK1768786.1"/>
    </source>
</evidence>
<dbReference type="InterPro" id="IPR051415">
    <property type="entry name" value="LAAT-1"/>
</dbReference>
<dbReference type="Gene3D" id="1.20.1280.290">
    <property type="match status" value="1"/>
</dbReference>
<evidence type="ECO:0000256" key="6">
    <source>
        <dbReference type="SAM" id="Phobius"/>
    </source>
</evidence>
<feature type="transmembrane region" description="Helical" evidence="6">
    <location>
        <begin position="21"/>
        <end position="40"/>
    </location>
</feature>
<proteinExistence type="predicted"/>
<dbReference type="Proteomes" id="UP001244011">
    <property type="component" value="Unassembled WGS sequence"/>
</dbReference>
<feature type="transmembrane region" description="Helical" evidence="6">
    <location>
        <begin position="77"/>
        <end position="99"/>
    </location>
</feature>
<feature type="compositionally biased region" description="Basic and acidic residues" evidence="5">
    <location>
        <begin position="266"/>
        <end position="278"/>
    </location>
</feature>
<evidence type="ECO:0000256" key="4">
    <source>
        <dbReference type="ARBA" id="ARBA00023136"/>
    </source>
</evidence>
<dbReference type="AlphaFoldDB" id="A0AAJ0C6W8"/>
<reference evidence="7" key="1">
    <citation type="submission" date="2023-06" db="EMBL/GenBank/DDBJ databases">
        <title>Genome-scale phylogeny and comparative genomics of the fungal order Sordariales.</title>
        <authorList>
            <consortium name="Lawrence Berkeley National Laboratory"/>
            <person name="Hensen N."/>
            <person name="Bonometti L."/>
            <person name="Westerberg I."/>
            <person name="Brannstrom I.O."/>
            <person name="Guillou S."/>
            <person name="Cros-Aarteil S."/>
            <person name="Calhoun S."/>
            <person name="Haridas S."/>
            <person name="Kuo A."/>
            <person name="Mondo S."/>
            <person name="Pangilinan J."/>
            <person name="Riley R."/>
            <person name="Labutti K."/>
            <person name="Andreopoulos B."/>
            <person name="Lipzen A."/>
            <person name="Chen C."/>
            <person name="Yanf M."/>
            <person name="Daum C."/>
            <person name="Ng V."/>
            <person name="Clum A."/>
            <person name="Steindorff A."/>
            <person name="Ohm R."/>
            <person name="Martin F."/>
            <person name="Silar P."/>
            <person name="Natvig D."/>
            <person name="Lalanne C."/>
            <person name="Gautier V."/>
            <person name="Ament-Velasquez S.L."/>
            <person name="Kruys A."/>
            <person name="Hutchinson M.I."/>
            <person name="Powell A.J."/>
            <person name="Barry K."/>
            <person name="Miller A.N."/>
            <person name="Grigoriev I.V."/>
            <person name="Debuchy R."/>
            <person name="Gladieux P."/>
            <person name="Thoren M.H."/>
            <person name="Johannesson H."/>
        </authorList>
    </citation>
    <scope>NUCLEOTIDE SEQUENCE</scope>
    <source>
        <strain evidence="7">8032-3</strain>
    </source>
</reference>
<evidence type="ECO:0000313" key="8">
    <source>
        <dbReference type="Proteomes" id="UP001244011"/>
    </source>
</evidence>
<keyword evidence="4 6" id="KW-0472">Membrane</keyword>
<sequence length="278" mass="30616">MQLVPQIWTNWRTKKTDGLPGSMMFLWAACGPPFGVYAIVQNFNLPIQIQPQIFIALCLISWTQILVYHSKWPTWKACLLGLAVAAVFAGIEAALIITIKPIYSRGNGLPILIVGIVAAILLAVGLLPPYAELWKRRGRVVGINWIFLTMDWFGAFFSLMALVAQDTFDVLGGVLYIICCLLEIGIFASHIIWRIRTRKIREEAAAQGRTFDDIALEHDAQEIPFKFAERKSRRSEPPSGDDEASHRAEGDGAGCDGAGLDGPKASSDHEPGPTAVDR</sequence>
<feature type="transmembrane region" description="Helical" evidence="6">
    <location>
        <begin position="170"/>
        <end position="193"/>
    </location>
</feature>
<evidence type="ECO:0000256" key="3">
    <source>
        <dbReference type="ARBA" id="ARBA00022989"/>
    </source>
</evidence>
<feature type="compositionally biased region" description="Basic and acidic residues" evidence="5">
    <location>
        <begin position="225"/>
        <end position="236"/>
    </location>
</feature>
<feature type="transmembrane region" description="Helical" evidence="6">
    <location>
        <begin position="52"/>
        <end position="70"/>
    </location>
</feature>
<feature type="region of interest" description="Disordered" evidence="5">
    <location>
        <begin position="225"/>
        <end position="278"/>
    </location>
</feature>
<dbReference type="EMBL" id="MU839004">
    <property type="protein sequence ID" value="KAK1768786.1"/>
    <property type="molecule type" value="Genomic_DNA"/>
</dbReference>
<dbReference type="GO" id="GO:0016020">
    <property type="term" value="C:membrane"/>
    <property type="evidence" value="ECO:0007669"/>
    <property type="project" value="UniProtKB-SubCell"/>
</dbReference>
<evidence type="ECO:0000256" key="1">
    <source>
        <dbReference type="ARBA" id="ARBA00004141"/>
    </source>
</evidence>
<protein>
    <recommendedName>
        <fullName evidence="9">PQ loop repeat protein</fullName>
    </recommendedName>
</protein>
<keyword evidence="2 6" id="KW-0812">Transmembrane</keyword>
<dbReference type="InterPro" id="IPR006603">
    <property type="entry name" value="PQ-loop_rpt"/>
</dbReference>
<dbReference type="PANTHER" id="PTHR16201:SF37">
    <property type="entry name" value="PQ-LOOP REPEAT-CONTAINING PROTEIN"/>
    <property type="match status" value="1"/>
</dbReference>
<evidence type="ECO:0000256" key="5">
    <source>
        <dbReference type="SAM" id="MobiDB-lite"/>
    </source>
</evidence>
<comment type="subcellular location">
    <subcellularLocation>
        <location evidence="1">Membrane</location>
        <topology evidence="1">Multi-pass membrane protein</topology>
    </subcellularLocation>
</comment>
<dbReference type="RefSeq" id="XP_060284999.1">
    <property type="nucleotide sequence ID" value="XM_060432297.1"/>
</dbReference>
<accession>A0AAJ0C6W8</accession>
<feature type="compositionally biased region" description="Gly residues" evidence="5">
    <location>
        <begin position="251"/>
        <end position="260"/>
    </location>
</feature>
<gene>
    <name evidence="7" type="ORF">QBC33DRAFT_606208</name>
</gene>
<feature type="transmembrane region" description="Helical" evidence="6">
    <location>
        <begin position="111"/>
        <end position="131"/>
    </location>
</feature>
<dbReference type="SMART" id="SM00679">
    <property type="entry name" value="CTNS"/>
    <property type="match status" value="2"/>
</dbReference>
<feature type="transmembrane region" description="Helical" evidence="6">
    <location>
        <begin position="143"/>
        <end position="164"/>
    </location>
</feature>
<dbReference type="GeneID" id="85315484"/>
<dbReference type="Pfam" id="PF04193">
    <property type="entry name" value="PQ-loop"/>
    <property type="match status" value="1"/>
</dbReference>
<keyword evidence="3 6" id="KW-1133">Transmembrane helix</keyword>
<comment type="caution">
    <text evidence="7">The sequence shown here is derived from an EMBL/GenBank/DDBJ whole genome shotgun (WGS) entry which is preliminary data.</text>
</comment>
<dbReference type="PANTHER" id="PTHR16201">
    <property type="entry name" value="SEVEN TRANSMEMBRANE PROTEIN 1-RELATED"/>
    <property type="match status" value="1"/>
</dbReference>
<keyword evidence="8" id="KW-1185">Reference proteome</keyword>
<evidence type="ECO:0008006" key="9">
    <source>
        <dbReference type="Google" id="ProtNLM"/>
    </source>
</evidence>
<name>A0AAJ0C6W8_9PEZI</name>
<evidence type="ECO:0000256" key="2">
    <source>
        <dbReference type="ARBA" id="ARBA00022692"/>
    </source>
</evidence>